<dbReference type="Pfam" id="PF00085">
    <property type="entry name" value="Thioredoxin"/>
    <property type="match status" value="1"/>
</dbReference>
<dbReference type="GO" id="GO:0003756">
    <property type="term" value="F:protein disulfide isomerase activity"/>
    <property type="evidence" value="ECO:0007669"/>
    <property type="project" value="TreeGrafter"/>
</dbReference>
<evidence type="ECO:0000259" key="4">
    <source>
        <dbReference type="Pfam" id="PF00085"/>
    </source>
</evidence>
<dbReference type="SUPFAM" id="SSF52833">
    <property type="entry name" value="Thioredoxin-like"/>
    <property type="match status" value="1"/>
</dbReference>
<comment type="similarity">
    <text evidence="1">Belongs to the protein disulfide isomerase family.</text>
</comment>
<dbReference type="GO" id="GO:0005783">
    <property type="term" value="C:endoplasmic reticulum"/>
    <property type="evidence" value="ECO:0007669"/>
    <property type="project" value="TreeGrafter"/>
</dbReference>
<dbReference type="PANTHER" id="PTHR45672:SF3">
    <property type="entry name" value="THIOREDOXIN DOMAIN-CONTAINING PROTEIN 5"/>
    <property type="match status" value="1"/>
</dbReference>
<dbReference type="Gene3D" id="3.40.30.10">
    <property type="entry name" value="Glutaredoxin"/>
    <property type="match status" value="1"/>
</dbReference>
<sequence>MKPSWDKLMKQYEGHENILVADVDCTAGGKDLCEQVGVEGFPTIKHGDPNDLEDYDGGRDFSDLETFAKENLKPKCGPTALDLCDAEKKKQIEGFMNMPAKDLLAQIEAKEKEIKTAETEFETFLKGLQEQYEEGQKNLEAKKNEIKESGLGLMKSVKASLKTSKEEL</sequence>
<keyword evidence="2" id="KW-0732">Signal</keyword>
<dbReference type="InterPro" id="IPR013766">
    <property type="entry name" value="Thioredoxin_domain"/>
</dbReference>
<keyword evidence="3" id="KW-0175">Coiled coil</keyword>
<evidence type="ECO:0000256" key="1">
    <source>
        <dbReference type="ARBA" id="ARBA00006347"/>
    </source>
</evidence>
<name>A0A6U6RG05_9DINO</name>
<feature type="coiled-coil region" evidence="3">
    <location>
        <begin position="100"/>
        <end position="149"/>
    </location>
</feature>
<dbReference type="InterPro" id="IPR036249">
    <property type="entry name" value="Thioredoxin-like_sf"/>
</dbReference>
<proteinExistence type="inferred from homology"/>
<evidence type="ECO:0000313" key="5">
    <source>
        <dbReference type="EMBL" id="CAD9622569.1"/>
    </source>
</evidence>
<evidence type="ECO:0000256" key="3">
    <source>
        <dbReference type="SAM" id="Coils"/>
    </source>
</evidence>
<evidence type="ECO:0000256" key="2">
    <source>
        <dbReference type="ARBA" id="ARBA00022729"/>
    </source>
</evidence>
<dbReference type="InterPro" id="IPR051063">
    <property type="entry name" value="PDI"/>
</dbReference>
<feature type="domain" description="Thioredoxin" evidence="4">
    <location>
        <begin position="1"/>
        <end position="69"/>
    </location>
</feature>
<accession>A0A6U6RG05</accession>
<dbReference type="AlphaFoldDB" id="A0A6U6RG05"/>
<organism evidence="5">
    <name type="scientific">Zooxanthella nutricula</name>
    <dbReference type="NCBI Taxonomy" id="1333877"/>
    <lineage>
        <taxon>Eukaryota</taxon>
        <taxon>Sar</taxon>
        <taxon>Alveolata</taxon>
        <taxon>Dinophyceae</taxon>
        <taxon>Peridiniales</taxon>
        <taxon>Peridiniales incertae sedis</taxon>
        <taxon>Zooxanthella</taxon>
    </lineage>
</organism>
<protein>
    <recommendedName>
        <fullName evidence="4">Thioredoxin domain-containing protein</fullName>
    </recommendedName>
</protein>
<gene>
    <name evidence="5" type="ORF">BRAN1462_LOCUS46043</name>
</gene>
<dbReference type="PANTHER" id="PTHR45672">
    <property type="entry name" value="PROTEIN DISULFIDE-ISOMERASE C17H9.14C-RELATED"/>
    <property type="match status" value="1"/>
</dbReference>
<reference evidence="5" key="1">
    <citation type="submission" date="2021-01" db="EMBL/GenBank/DDBJ databases">
        <authorList>
            <person name="Corre E."/>
            <person name="Pelletier E."/>
            <person name="Niang G."/>
            <person name="Scheremetjew M."/>
            <person name="Finn R."/>
            <person name="Kale V."/>
            <person name="Holt S."/>
            <person name="Cochrane G."/>
            <person name="Meng A."/>
            <person name="Brown T."/>
            <person name="Cohen L."/>
        </authorList>
    </citation>
    <scope>NUCLEOTIDE SEQUENCE</scope>
    <source>
        <strain evidence="5">RCC3387</strain>
    </source>
</reference>
<dbReference type="EMBL" id="HBGW01072239">
    <property type="protein sequence ID" value="CAD9622569.1"/>
    <property type="molecule type" value="Transcribed_RNA"/>
</dbReference>
<dbReference type="GO" id="GO:0006457">
    <property type="term" value="P:protein folding"/>
    <property type="evidence" value="ECO:0007669"/>
    <property type="project" value="TreeGrafter"/>
</dbReference>